<proteinExistence type="predicted"/>
<comment type="caution">
    <text evidence="1">The sequence shown here is derived from an EMBL/GenBank/DDBJ whole genome shotgun (WGS) entry which is preliminary data.</text>
</comment>
<dbReference type="EMBL" id="CALNXI010001331">
    <property type="protein sequence ID" value="CAH3165171.1"/>
    <property type="molecule type" value="Genomic_DNA"/>
</dbReference>
<evidence type="ECO:0000313" key="2">
    <source>
        <dbReference type="Proteomes" id="UP001159427"/>
    </source>
</evidence>
<protein>
    <submittedName>
        <fullName evidence="1">Uncharacterized protein</fullName>
    </submittedName>
</protein>
<reference evidence="1 2" key="1">
    <citation type="submission" date="2022-05" db="EMBL/GenBank/DDBJ databases">
        <authorList>
            <consortium name="Genoscope - CEA"/>
            <person name="William W."/>
        </authorList>
    </citation>
    <scope>NUCLEOTIDE SEQUENCE [LARGE SCALE GENOMIC DNA]</scope>
</reference>
<dbReference type="Proteomes" id="UP001159427">
    <property type="component" value="Unassembled WGS sequence"/>
</dbReference>
<gene>
    <name evidence="1" type="ORF">PEVE_00005254</name>
</gene>
<name>A0ABN8QIC6_9CNID</name>
<sequence>MAVIAVRSVVQRASLFFTDLDELLCEYEQHQSASDISLQLISVLFQALQNLSPFVSDANSEAVLEMTRNFQWMFWNCY</sequence>
<accession>A0ABN8QIC6</accession>
<keyword evidence="2" id="KW-1185">Reference proteome</keyword>
<organism evidence="1 2">
    <name type="scientific">Porites evermanni</name>
    <dbReference type="NCBI Taxonomy" id="104178"/>
    <lineage>
        <taxon>Eukaryota</taxon>
        <taxon>Metazoa</taxon>
        <taxon>Cnidaria</taxon>
        <taxon>Anthozoa</taxon>
        <taxon>Hexacorallia</taxon>
        <taxon>Scleractinia</taxon>
        <taxon>Fungiina</taxon>
        <taxon>Poritidae</taxon>
        <taxon>Porites</taxon>
    </lineage>
</organism>
<evidence type="ECO:0000313" key="1">
    <source>
        <dbReference type="EMBL" id="CAH3165171.1"/>
    </source>
</evidence>